<dbReference type="Gene3D" id="2.60.120.200">
    <property type="match status" value="1"/>
</dbReference>
<gene>
    <name evidence="2" type="ORF">OS493_008910</name>
</gene>
<dbReference type="AlphaFoldDB" id="A0A9W9ZF46"/>
<sequence>MSIPIAVLIIHWSSVAIGRSRSLADTGFMKSFAVKKLEIARFDATDESIHKNIEMGIIQRFGKENCEYEKIDIPDTRHERTGCSIASYPATCSETIDSTVPVHHHRERRAVKVDRKTSLISPYISDMYGCLSFWGQSFSSLLHVYVKDILEGDEKLVDAHYISDKQWDNMHIRLQSFTRGPYKIRLYVKYMPLWVDVDSLMLTVGNCQSETPLGTAFENSFLHTYPRFADNLYTILLRTGHSWWHCYNATADGWEPEVFHNKCDHKPNTVFVARANSWWIFGGRSSSPWNAYSNSSSISPDSFLFTMRNYHGSESPYLMKAIPGKEGMIFNNINHGPTFDVDLVLTGQNGTSNLGSTYFGRSPQDRQGRRKNTYLAGSSEFVLSELEVYYSDASLFSRVKTCFVGNVLLRRGDKLTCQLGGSKFIEHIYLETGCDSGQKATFEIAFNDRAESLVYIRHASCGTLYEEYGRKPKQKGMANGATEITLTLLEYHNEVNETSIQAIGWIGELDLMVPLFHSMERYWSLDNVTQTENLTSNATSRTQLVTSITDVTQQVINSSGRELHFGIINDSCITNHESATCPDGITVSFWLRLWKTRPSVPLKILGFGQPNEDKRGFLVIEHEDKVRIRMIGSHRNCEIEFDIIDGVWTHVVFSFRHLLKGYLNGEFETSTGTCVHGPNLAVDTLLSSGTAVAAFDELMIWYRLLVKIHISLNNIFKGDQEYASSSVFSARPGSVIVNVNMSFHSIGLDEIIKLDQALFGNGSTIFHNSDFNVTSMASPHGRTINNYWMRLSMIARIIKASVCVICRS</sequence>
<dbReference type="SUPFAM" id="SSF49899">
    <property type="entry name" value="Concanavalin A-like lectins/glucanases"/>
    <property type="match status" value="1"/>
</dbReference>
<evidence type="ECO:0000259" key="1">
    <source>
        <dbReference type="Pfam" id="PF07534"/>
    </source>
</evidence>
<dbReference type="InterPro" id="IPR013320">
    <property type="entry name" value="ConA-like_dom_sf"/>
</dbReference>
<dbReference type="InterPro" id="IPR006571">
    <property type="entry name" value="TLDc_dom"/>
</dbReference>
<feature type="domain" description="TLDc" evidence="1">
    <location>
        <begin position="231"/>
        <end position="389"/>
    </location>
</feature>
<dbReference type="Pfam" id="PF07534">
    <property type="entry name" value="TLD"/>
    <property type="match status" value="1"/>
</dbReference>
<dbReference type="EMBL" id="MU826353">
    <property type="protein sequence ID" value="KAJ7380452.1"/>
    <property type="molecule type" value="Genomic_DNA"/>
</dbReference>
<dbReference type="Pfam" id="PF13385">
    <property type="entry name" value="Laminin_G_3"/>
    <property type="match status" value="1"/>
</dbReference>
<proteinExistence type="predicted"/>
<protein>
    <recommendedName>
        <fullName evidence="1">TLDc domain-containing protein</fullName>
    </recommendedName>
</protein>
<accession>A0A9W9ZF46</accession>
<evidence type="ECO:0000313" key="3">
    <source>
        <dbReference type="Proteomes" id="UP001163046"/>
    </source>
</evidence>
<evidence type="ECO:0000313" key="2">
    <source>
        <dbReference type="EMBL" id="KAJ7380452.1"/>
    </source>
</evidence>
<dbReference type="OrthoDB" id="2367062at2759"/>
<comment type="caution">
    <text evidence="2">The sequence shown here is derived from an EMBL/GenBank/DDBJ whole genome shotgun (WGS) entry which is preliminary data.</text>
</comment>
<reference evidence="2" key="1">
    <citation type="submission" date="2023-01" db="EMBL/GenBank/DDBJ databases">
        <title>Genome assembly of the deep-sea coral Lophelia pertusa.</title>
        <authorList>
            <person name="Herrera S."/>
            <person name="Cordes E."/>
        </authorList>
    </citation>
    <scope>NUCLEOTIDE SEQUENCE</scope>
    <source>
        <strain evidence="2">USNM1676648</strain>
        <tissue evidence="2">Polyp</tissue>
    </source>
</reference>
<name>A0A9W9ZF46_9CNID</name>
<dbReference type="Proteomes" id="UP001163046">
    <property type="component" value="Unassembled WGS sequence"/>
</dbReference>
<organism evidence="2 3">
    <name type="scientific">Desmophyllum pertusum</name>
    <dbReference type="NCBI Taxonomy" id="174260"/>
    <lineage>
        <taxon>Eukaryota</taxon>
        <taxon>Metazoa</taxon>
        <taxon>Cnidaria</taxon>
        <taxon>Anthozoa</taxon>
        <taxon>Hexacorallia</taxon>
        <taxon>Scleractinia</taxon>
        <taxon>Caryophylliina</taxon>
        <taxon>Caryophylliidae</taxon>
        <taxon>Desmophyllum</taxon>
    </lineage>
</organism>
<keyword evidence="3" id="KW-1185">Reference proteome</keyword>